<keyword evidence="12" id="KW-1185">Reference proteome</keyword>
<evidence type="ECO:0000256" key="1">
    <source>
        <dbReference type="ARBA" id="ARBA00001164"/>
    </source>
</evidence>
<keyword evidence="6 9" id="KW-0822">Tryptophan biosynthesis</keyword>
<dbReference type="EMBL" id="CP051167">
    <property type="protein sequence ID" value="QIZ73777.1"/>
    <property type="molecule type" value="Genomic_DNA"/>
</dbReference>
<accession>A0A6H1U5X8</accession>
<dbReference type="RefSeq" id="WP_168571917.1">
    <property type="nucleotide sequence ID" value="NZ_CP051167.1"/>
</dbReference>
<reference evidence="11 12" key="1">
    <citation type="submission" date="2020-04" db="EMBL/GenBank/DDBJ databases">
        <authorList>
            <person name="Basu S."/>
            <person name="Maruthanayagam V."/>
            <person name="Chakraborty S."/>
            <person name="Pramanik A."/>
            <person name="Mukherjee J."/>
            <person name="Brink B."/>
        </authorList>
    </citation>
    <scope>NUCLEOTIDE SEQUENCE [LARGE SCALE GENOMIC DNA]</scope>
    <source>
        <strain evidence="11 12">AP17</strain>
    </source>
</reference>
<evidence type="ECO:0000256" key="9">
    <source>
        <dbReference type="HAMAP-Rule" id="MF_00135"/>
    </source>
</evidence>
<organism evidence="11 12">
    <name type="scientific">Oxynema aestuarii AP17</name>
    <dbReference type="NCBI Taxonomy" id="2064643"/>
    <lineage>
        <taxon>Bacteria</taxon>
        <taxon>Bacillati</taxon>
        <taxon>Cyanobacteriota</taxon>
        <taxon>Cyanophyceae</taxon>
        <taxon>Oscillatoriophycideae</taxon>
        <taxon>Oscillatoriales</taxon>
        <taxon>Oscillatoriaceae</taxon>
        <taxon>Oxynema</taxon>
        <taxon>Oxynema aestuarii</taxon>
    </lineage>
</organism>
<dbReference type="InterPro" id="IPR013785">
    <property type="entry name" value="Aldolase_TIM"/>
</dbReference>
<dbReference type="UniPathway" id="UPA00035">
    <property type="reaction ID" value="UER00042"/>
</dbReference>
<dbReference type="GO" id="GO:0000162">
    <property type="term" value="P:L-tryptophan biosynthetic process"/>
    <property type="evidence" value="ECO:0007669"/>
    <property type="project" value="UniProtKB-UniRule"/>
</dbReference>
<evidence type="ECO:0000256" key="7">
    <source>
        <dbReference type="ARBA" id="ARBA00023141"/>
    </source>
</evidence>
<evidence type="ECO:0000313" key="12">
    <source>
        <dbReference type="Proteomes" id="UP000500857"/>
    </source>
</evidence>
<evidence type="ECO:0000259" key="10">
    <source>
        <dbReference type="Pfam" id="PF00697"/>
    </source>
</evidence>
<evidence type="ECO:0000256" key="8">
    <source>
        <dbReference type="ARBA" id="ARBA00023235"/>
    </source>
</evidence>
<name>A0A6H1U5X8_9CYAN</name>
<evidence type="ECO:0000313" key="11">
    <source>
        <dbReference type="EMBL" id="QIZ73777.1"/>
    </source>
</evidence>
<comment type="similarity">
    <text evidence="9">Belongs to the TrpF family.</text>
</comment>
<evidence type="ECO:0000256" key="3">
    <source>
        <dbReference type="ARBA" id="ARBA00012572"/>
    </source>
</evidence>
<dbReference type="Pfam" id="PF00697">
    <property type="entry name" value="PRAI"/>
    <property type="match status" value="1"/>
</dbReference>
<dbReference type="CDD" id="cd00405">
    <property type="entry name" value="PRAI"/>
    <property type="match status" value="1"/>
</dbReference>
<gene>
    <name evidence="9" type="primary">trpF</name>
    <name evidence="11" type="ORF">HCG48_15905</name>
</gene>
<keyword evidence="5 9" id="KW-0028">Amino-acid biosynthesis</keyword>
<dbReference type="PANTHER" id="PTHR42894:SF1">
    <property type="entry name" value="N-(5'-PHOSPHORIBOSYL)ANTHRANILATE ISOMERASE"/>
    <property type="match status" value="1"/>
</dbReference>
<dbReference type="AlphaFoldDB" id="A0A6H1U5X8"/>
<keyword evidence="8 9" id="KW-0413">Isomerase</keyword>
<dbReference type="InterPro" id="IPR044643">
    <property type="entry name" value="TrpF_fam"/>
</dbReference>
<proteinExistence type="inferred from homology"/>
<evidence type="ECO:0000256" key="5">
    <source>
        <dbReference type="ARBA" id="ARBA00022605"/>
    </source>
</evidence>
<dbReference type="SUPFAM" id="SSF51366">
    <property type="entry name" value="Ribulose-phoshate binding barrel"/>
    <property type="match status" value="1"/>
</dbReference>
<dbReference type="Gene3D" id="3.20.20.70">
    <property type="entry name" value="Aldolase class I"/>
    <property type="match status" value="1"/>
</dbReference>
<dbReference type="NCBIfam" id="NF002298">
    <property type="entry name" value="PRK01222.1-4"/>
    <property type="match status" value="1"/>
</dbReference>
<feature type="domain" description="N-(5'phosphoribosyl) anthranilate isomerase (PRAI)" evidence="10">
    <location>
        <begin position="3"/>
        <end position="206"/>
    </location>
</feature>
<dbReference type="KEGG" id="oxy:HCG48_15905"/>
<dbReference type="InterPro" id="IPR011060">
    <property type="entry name" value="RibuloseP-bd_barrel"/>
</dbReference>
<keyword evidence="7 9" id="KW-0057">Aromatic amino acid biosynthesis</keyword>
<dbReference type="EC" id="5.3.1.24" evidence="3 9"/>
<dbReference type="HAMAP" id="MF_00135">
    <property type="entry name" value="PRAI"/>
    <property type="match status" value="1"/>
</dbReference>
<evidence type="ECO:0000256" key="2">
    <source>
        <dbReference type="ARBA" id="ARBA00004664"/>
    </source>
</evidence>
<evidence type="ECO:0000256" key="4">
    <source>
        <dbReference type="ARBA" id="ARBA00022272"/>
    </source>
</evidence>
<comment type="catalytic activity">
    <reaction evidence="1 9">
        <text>N-(5-phospho-beta-D-ribosyl)anthranilate = 1-(2-carboxyphenylamino)-1-deoxy-D-ribulose 5-phosphate</text>
        <dbReference type="Rhea" id="RHEA:21540"/>
        <dbReference type="ChEBI" id="CHEBI:18277"/>
        <dbReference type="ChEBI" id="CHEBI:58613"/>
        <dbReference type="EC" id="5.3.1.24"/>
    </reaction>
</comment>
<dbReference type="GO" id="GO:0004640">
    <property type="term" value="F:phosphoribosylanthranilate isomerase activity"/>
    <property type="evidence" value="ECO:0007669"/>
    <property type="project" value="UniProtKB-UniRule"/>
</dbReference>
<dbReference type="PANTHER" id="PTHR42894">
    <property type="entry name" value="N-(5'-PHOSPHORIBOSYL)ANTHRANILATE ISOMERASE"/>
    <property type="match status" value="1"/>
</dbReference>
<sequence length="216" mass="23515">MRVKICGITRDEDGEAIARMGASALGFICVPSSPRYVGVGQIRQMVDRLHSWRVGAIGVFANVGTEPIGNVVREAGLTGVQLHGDETPEFCDRLRAELADGIEIIKAFRIKSEADLERTRLYRDRVDTFLLDAYHPGQLGGTGRQLDWTLLDGFDPGVPWLLAGGLNPDNVLTAIARVRPTGIDLSSGVERSPGIKDLAKVARLFEQLGARGQQRP</sequence>
<evidence type="ECO:0000256" key="6">
    <source>
        <dbReference type="ARBA" id="ARBA00022822"/>
    </source>
</evidence>
<protein>
    <recommendedName>
        <fullName evidence="4 9">N-(5'-phosphoribosyl)anthranilate isomerase</fullName>
        <shortName evidence="9">PRAI</shortName>
        <ecNumber evidence="3 9">5.3.1.24</ecNumber>
    </recommendedName>
</protein>
<dbReference type="InterPro" id="IPR001240">
    <property type="entry name" value="PRAI_dom"/>
</dbReference>
<dbReference type="Proteomes" id="UP000500857">
    <property type="component" value="Chromosome"/>
</dbReference>
<comment type="pathway">
    <text evidence="2 9">Amino-acid biosynthesis; L-tryptophan biosynthesis; L-tryptophan from chorismate: step 3/5.</text>
</comment>